<proteinExistence type="predicted"/>
<dbReference type="Proteomes" id="UP000724874">
    <property type="component" value="Unassembled WGS sequence"/>
</dbReference>
<keyword evidence="2" id="KW-1185">Reference proteome</keyword>
<dbReference type="AlphaFoldDB" id="A0A9P5P2W1"/>
<comment type="caution">
    <text evidence="1">The sequence shown here is derived from an EMBL/GenBank/DDBJ whole genome shotgun (WGS) entry which is preliminary data.</text>
</comment>
<accession>A0A9P5P2W1</accession>
<feature type="non-terminal residue" evidence="1">
    <location>
        <position position="1"/>
    </location>
</feature>
<protein>
    <submittedName>
        <fullName evidence="1">Uncharacterized protein</fullName>
    </submittedName>
</protein>
<organism evidence="1 2">
    <name type="scientific">Gymnopilus junonius</name>
    <name type="common">Spectacular rustgill mushroom</name>
    <name type="synonym">Gymnopilus spectabilis subsp. junonius</name>
    <dbReference type="NCBI Taxonomy" id="109634"/>
    <lineage>
        <taxon>Eukaryota</taxon>
        <taxon>Fungi</taxon>
        <taxon>Dikarya</taxon>
        <taxon>Basidiomycota</taxon>
        <taxon>Agaricomycotina</taxon>
        <taxon>Agaricomycetes</taxon>
        <taxon>Agaricomycetidae</taxon>
        <taxon>Agaricales</taxon>
        <taxon>Agaricineae</taxon>
        <taxon>Hymenogastraceae</taxon>
        <taxon>Gymnopilus</taxon>
    </lineage>
</organism>
<evidence type="ECO:0000313" key="1">
    <source>
        <dbReference type="EMBL" id="KAF8914408.1"/>
    </source>
</evidence>
<reference evidence="1" key="1">
    <citation type="submission" date="2020-11" db="EMBL/GenBank/DDBJ databases">
        <authorList>
            <consortium name="DOE Joint Genome Institute"/>
            <person name="Ahrendt S."/>
            <person name="Riley R."/>
            <person name="Andreopoulos W."/>
            <person name="LaButti K."/>
            <person name="Pangilinan J."/>
            <person name="Ruiz-duenas F.J."/>
            <person name="Barrasa J.M."/>
            <person name="Sanchez-Garcia M."/>
            <person name="Camarero S."/>
            <person name="Miyauchi S."/>
            <person name="Serrano A."/>
            <person name="Linde D."/>
            <person name="Babiker R."/>
            <person name="Drula E."/>
            <person name="Ayuso-Fernandez I."/>
            <person name="Pacheco R."/>
            <person name="Padilla G."/>
            <person name="Ferreira P."/>
            <person name="Barriuso J."/>
            <person name="Kellner H."/>
            <person name="Castanera R."/>
            <person name="Alfaro M."/>
            <person name="Ramirez L."/>
            <person name="Pisabarro A.G."/>
            <person name="Kuo A."/>
            <person name="Tritt A."/>
            <person name="Lipzen A."/>
            <person name="He G."/>
            <person name="Yan M."/>
            <person name="Ng V."/>
            <person name="Cullen D."/>
            <person name="Martin F."/>
            <person name="Rosso M.-N."/>
            <person name="Henrissat B."/>
            <person name="Hibbett D."/>
            <person name="Martinez A.T."/>
            <person name="Grigoriev I.V."/>
        </authorList>
    </citation>
    <scope>NUCLEOTIDE SEQUENCE</scope>
    <source>
        <strain evidence="1">AH 44721</strain>
    </source>
</reference>
<dbReference type="EMBL" id="JADNYJ010000001">
    <property type="protein sequence ID" value="KAF8914408.1"/>
    <property type="molecule type" value="Genomic_DNA"/>
</dbReference>
<gene>
    <name evidence="1" type="ORF">CPB84DRAFT_1759191</name>
</gene>
<evidence type="ECO:0000313" key="2">
    <source>
        <dbReference type="Proteomes" id="UP000724874"/>
    </source>
</evidence>
<name>A0A9P5P2W1_GYMJU</name>
<sequence length="50" mass="5265">GSLLSSNVIHTILNTSSSDVVLLISNIDPVDCMDFHCSLSTRGAAEDCVN</sequence>